<evidence type="ECO:0000313" key="2">
    <source>
        <dbReference type="EMBL" id="KAJ7392632.1"/>
    </source>
</evidence>
<feature type="coiled-coil region" evidence="1">
    <location>
        <begin position="42"/>
        <end position="76"/>
    </location>
</feature>
<evidence type="ECO:0000313" key="3">
    <source>
        <dbReference type="Proteomes" id="UP001163046"/>
    </source>
</evidence>
<protein>
    <submittedName>
        <fullName evidence="2">Uncharacterized protein</fullName>
    </submittedName>
</protein>
<keyword evidence="3" id="KW-1185">Reference proteome</keyword>
<keyword evidence="1" id="KW-0175">Coiled coil</keyword>
<reference evidence="2" key="1">
    <citation type="submission" date="2023-01" db="EMBL/GenBank/DDBJ databases">
        <title>Genome assembly of the deep-sea coral Lophelia pertusa.</title>
        <authorList>
            <person name="Herrera S."/>
            <person name="Cordes E."/>
        </authorList>
    </citation>
    <scope>NUCLEOTIDE SEQUENCE</scope>
    <source>
        <strain evidence="2">USNM1676648</strain>
        <tissue evidence="2">Polyp</tissue>
    </source>
</reference>
<evidence type="ECO:0000256" key="1">
    <source>
        <dbReference type="SAM" id="Coils"/>
    </source>
</evidence>
<dbReference type="OrthoDB" id="6018161at2759"/>
<gene>
    <name evidence="2" type="ORF">OS493_010283</name>
</gene>
<accession>A0A9X0A399</accession>
<dbReference type="EMBL" id="MU825400">
    <property type="protein sequence ID" value="KAJ7392632.1"/>
    <property type="molecule type" value="Genomic_DNA"/>
</dbReference>
<proteinExistence type="predicted"/>
<comment type="caution">
    <text evidence="2">The sequence shown here is derived from an EMBL/GenBank/DDBJ whole genome shotgun (WGS) entry which is preliminary data.</text>
</comment>
<dbReference type="Proteomes" id="UP001163046">
    <property type="component" value="Unassembled WGS sequence"/>
</dbReference>
<sequence length="88" mass="10188">MARGERQSWRKIISRKLESRDRVEWHCFRDIIKEHNKLFENADTAKSRVVQLEIQVAQIQQEKLELQGRVQELSLTRGGGGGGVDQKS</sequence>
<dbReference type="AlphaFoldDB" id="A0A9X0A399"/>
<organism evidence="2 3">
    <name type="scientific">Desmophyllum pertusum</name>
    <dbReference type="NCBI Taxonomy" id="174260"/>
    <lineage>
        <taxon>Eukaryota</taxon>
        <taxon>Metazoa</taxon>
        <taxon>Cnidaria</taxon>
        <taxon>Anthozoa</taxon>
        <taxon>Hexacorallia</taxon>
        <taxon>Scleractinia</taxon>
        <taxon>Caryophylliina</taxon>
        <taxon>Caryophylliidae</taxon>
        <taxon>Desmophyllum</taxon>
    </lineage>
</organism>
<name>A0A9X0A399_9CNID</name>